<name>A0ABQ7QVJ8_PLUXY</name>
<organism evidence="1 2">
    <name type="scientific">Plutella xylostella</name>
    <name type="common">Diamondback moth</name>
    <name type="synonym">Plutella maculipennis</name>
    <dbReference type="NCBI Taxonomy" id="51655"/>
    <lineage>
        <taxon>Eukaryota</taxon>
        <taxon>Metazoa</taxon>
        <taxon>Ecdysozoa</taxon>
        <taxon>Arthropoda</taxon>
        <taxon>Hexapoda</taxon>
        <taxon>Insecta</taxon>
        <taxon>Pterygota</taxon>
        <taxon>Neoptera</taxon>
        <taxon>Endopterygota</taxon>
        <taxon>Lepidoptera</taxon>
        <taxon>Glossata</taxon>
        <taxon>Ditrysia</taxon>
        <taxon>Yponomeutoidea</taxon>
        <taxon>Plutellidae</taxon>
        <taxon>Plutella</taxon>
    </lineage>
</organism>
<sequence length="61" mass="6711">VPNSSPYIAVSCPIFMTDLPSSSEWPVFKCSVRVPPSHLGIEPATLCFDPLANYHYACEPK</sequence>
<dbReference type="Proteomes" id="UP000823941">
    <property type="component" value="Chromosome 7"/>
</dbReference>
<evidence type="ECO:0000313" key="2">
    <source>
        <dbReference type="Proteomes" id="UP000823941"/>
    </source>
</evidence>
<evidence type="ECO:0000313" key="1">
    <source>
        <dbReference type="EMBL" id="KAG7309079.1"/>
    </source>
</evidence>
<feature type="non-terminal residue" evidence="1">
    <location>
        <position position="1"/>
    </location>
</feature>
<proteinExistence type="predicted"/>
<comment type="caution">
    <text evidence="1">The sequence shown here is derived from an EMBL/GenBank/DDBJ whole genome shotgun (WGS) entry which is preliminary data.</text>
</comment>
<dbReference type="EMBL" id="JAHIBW010000007">
    <property type="protein sequence ID" value="KAG7309079.1"/>
    <property type="molecule type" value="Genomic_DNA"/>
</dbReference>
<keyword evidence="2" id="KW-1185">Reference proteome</keyword>
<gene>
    <name evidence="1" type="ORF">JYU34_004967</name>
</gene>
<reference evidence="1 2" key="1">
    <citation type="submission" date="2021-06" db="EMBL/GenBank/DDBJ databases">
        <title>A haploid diamondback moth (Plutella xylostella L.) genome assembly resolves 31 chromosomes and identifies a diamide resistance mutation.</title>
        <authorList>
            <person name="Ward C.M."/>
            <person name="Perry K.D."/>
            <person name="Baker G."/>
            <person name="Powis K."/>
            <person name="Heckel D.G."/>
            <person name="Baxter S.W."/>
        </authorList>
    </citation>
    <scope>NUCLEOTIDE SEQUENCE [LARGE SCALE GENOMIC DNA]</scope>
    <source>
        <strain evidence="1 2">LV</strain>
        <tissue evidence="1">Single pupa</tissue>
    </source>
</reference>
<protein>
    <submittedName>
        <fullName evidence="1">Uncharacterized protein</fullName>
    </submittedName>
</protein>
<accession>A0ABQ7QVJ8</accession>